<accession>A0ABM1TDZ5</accession>
<sequence length="679" mass="78424">MDSLSFHFSGLIKDVSVRVVSYNKKKRDLLTQALESEDVSQIAEKCELINHQGSEIDIKSAVDQAFRELLQETLVEQDTSVLEKVIKISIVAAEKELCSGSLPVMLIGDMFDCLTLDKCEELFYLLEDRVDIWKRDLFVKNCKNQILRSCNDLLRRLSRSQNTVFCGRILVFLAKFFPLSERSGLNIVSEFNLENITIYSSKDDTSLADFINEKDEMEEGEMDDTLCPVSVDYNIYRKFWSLQEFFRQPNLCYNKINWKHFASYSADVLSAFGSFKLDDVRTTKWKLNEATASTSGKTVYFAKYLTNQKLLELELSDINFRRYILIQFLILFHYLQSPVKFKQESFVLTDEQLVWIKETTARIYKLLEQTSSDGLDFSKNVAHILKREDYWNQWKNEGCPNFNLPVKPEKEKEVQKPARKRKVGDEIRAADSQGKILLGNAELNRLWNLCPDNWEACRSKKRDFVPSLEKYFEAAIEQTDPANQIENRFKHVYDGNYGWRALRLLSQKSPHFFTHSNQPIKRLPIYLESMVRKIAKELPQSHQQPGQSTSDESRTEVTSMAGDGGEDSDDELLKNSEDGTVREEAKKADKNQELVTKTQLTNIAEKLKADWKVLAPALGFEEDEIQYFQDENPDVVKQASQMLLIWMEEEPEESTVTILKRKLDSVGLGRIGNILSVSQ</sequence>
<keyword evidence="3" id="KW-1185">Reference proteome</keyword>
<dbReference type="Proteomes" id="UP000694941">
    <property type="component" value="Unplaced"/>
</dbReference>
<evidence type="ECO:0000259" key="2">
    <source>
        <dbReference type="PROSITE" id="PS50017"/>
    </source>
</evidence>
<gene>
    <name evidence="4" type="primary">LOC106469841</name>
</gene>
<proteinExistence type="predicted"/>
<dbReference type="InterPro" id="IPR000488">
    <property type="entry name" value="Death_dom"/>
</dbReference>
<dbReference type="SUPFAM" id="SSF47986">
    <property type="entry name" value="DEATH domain"/>
    <property type="match status" value="1"/>
</dbReference>
<dbReference type="SMART" id="SM00005">
    <property type="entry name" value="DEATH"/>
    <property type="match status" value="1"/>
</dbReference>
<name>A0ABM1TDZ5_LIMPO</name>
<dbReference type="InterPro" id="IPR011029">
    <property type="entry name" value="DEATH-like_dom_sf"/>
</dbReference>
<dbReference type="PROSITE" id="PS50017">
    <property type="entry name" value="DEATH_DOMAIN"/>
    <property type="match status" value="1"/>
</dbReference>
<dbReference type="RefSeq" id="XP_022254101.1">
    <property type="nucleotide sequence ID" value="XM_022398393.1"/>
</dbReference>
<dbReference type="InterPro" id="IPR021861">
    <property type="entry name" value="THO_THOC1"/>
</dbReference>
<dbReference type="Pfam" id="PF11957">
    <property type="entry name" value="efThoc1"/>
    <property type="match status" value="1"/>
</dbReference>
<evidence type="ECO:0000313" key="3">
    <source>
        <dbReference type="Proteomes" id="UP000694941"/>
    </source>
</evidence>
<reference evidence="4" key="1">
    <citation type="submission" date="2025-08" db="UniProtKB">
        <authorList>
            <consortium name="RefSeq"/>
        </authorList>
    </citation>
    <scope>IDENTIFICATION</scope>
    <source>
        <tissue evidence="4">Muscle</tissue>
    </source>
</reference>
<dbReference type="CDD" id="cd01670">
    <property type="entry name" value="Death"/>
    <property type="match status" value="1"/>
</dbReference>
<dbReference type="GeneID" id="106469841"/>
<dbReference type="Pfam" id="PF00531">
    <property type="entry name" value="Death"/>
    <property type="match status" value="1"/>
</dbReference>
<dbReference type="Gene3D" id="1.10.533.10">
    <property type="entry name" value="Death Domain, Fas"/>
    <property type="match status" value="1"/>
</dbReference>
<dbReference type="PANTHER" id="PTHR13265:SF0">
    <property type="entry name" value="HPR1"/>
    <property type="match status" value="1"/>
</dbReference>
<feature type="domain" description="Death" evidence="2">
    <location>
        <begin position="596"/>
        <end position="679"/>
    </location>
</feature>
<dbReference type="PANTHER" id="PTHR13265">
    <property type="entry name" value="THO COMPLEX SUBUNIT 1"/>
    <property type="match status" value="1"/>
</dbReference>
<feature type="compositionally biased region" description="Polar residues" evidence="1">
    <location>
        <begin position="540"/>
        <end position="550"/>
    </location>
</feature>
<evidence type="ECO:0000313" key="4">
    <source>
        <dbReference type="RefSeq" id="XP_022254101.1"/>
    </source>
</evidence>
<protein>
    <submittedName>
        <fullName evidence="4">THO complex subunit 1-like isoform X1</fullName>
    </submittedName>
</protein>
<evidence type="ECO:0000256" key="1">
    <source>
        <dbReference type="SAM" id="MobiDB-lite"/>
    </source>
</evidence>
<feature type="region of interest" description="Disordered" evidence="1">
    <location>
        <begin position="537"/>
        <end position="573"/>
    </location>
</feature>
<organism evidence="3 4">
    <name type="scientific">Limulus polyphemus</name>
    <name type="common">Atlantic horseshoe crab</name>
    <dbReference type="NCBI Taxonomy" id="6850"/>
    <lineage>
        <taxon>Eukaryota</taxon>
        <taxon>Metazoa</taxon>
        <taxon>Ecdysozoa</taxon>
        <taxon>Arthropoda</taxon>
        <taxon>Chelicerata</taxon>
        <taxon>Merostomata</taxon>
        <taxon>Xiphosura</taxon>
        <taxon>Limulidae</taxon>
        <taxon>Limulus</taxon>
    </lineage>
</organism>